<dbReference type="STRING" id="929713.NIASO_15460"/>
<dbReference type="AlphaFoldDB" id="W0F402"/>
<organism evidence="1 2">
    <name type="scientific">Niabella soli DSM 19437</name>
    <dbReference type="NCBI Taxonomy" id="929713"/>
    <lineage>
        <taxon>Bacteria</taxon>
        <taxon>Pseudomonadati</taxon>
        <taxon>Bacteroidota</taxon>
        <taxon>Chitinophagia</taxon>
        <taxon>Chitinophagales</taxon>
        <taxon>Chitinophagaceae</taxon>
        <taxon>Niabella</taxon>
    </lineage>
</organism>
<dbReference type="KEGG" id="nso:NIASO_15460"/>
<gene>
    <name evidence="1" type="ORF">NIASO_15460</name>
</gene>
<accession>W0F402</accession>
<evidence type="ECO:0000313" key="1">
    <source>
        <dbReference type="EMBL" id="AHF16169.1"/>
    </source>
</evidence>
<reference evidence="1 2" key="1">
    <citation type="submission" date="2013-12" db="EMBL/GenBank/DDBJ databases">
        <authorList>
            <consortium name="DOE Joint Genome Institute"/>
            <person name="Eisen J."/>
            <person name="Huntemann M."/>
            <person name="Han J."/>
            <person name="Chen A."/>
            <person name="Kyrpides N."/>
            <person name="Mavromatis K."/>
            <person name="Markowitz V."/>
            <person name="Palaniappan K."/>
            <person name="Ivanova N."/>
            <person name="Schaumberg A."/>
            <person name="Pati A."/>
            <person name="Liolios K."/>
            <person name="Nordberg H.P."/>
            <person name="Cantor M.N."/>
            <person name="Hua S.X."/>
            <person name="Woyke T."/>
        </authorList>
    </citation>
    <scope>NUCLEOTIDE SEQUENCE [LARGE SCALE GENOMIC DNA]</scope>
    <source>
        <strain evidence="2">DSM 19437</strain>
    </source>
</reference>
<dbReference type="HOGENOM" id="CLU_089264_0_1_10"/>
<dbReference type="Proteomes" id="UP000003586">
    <property type="component" value="Chromosome"/>
</dbReference>
<evidence type="ECO:0000313" key="2">
    <source>
        <dbReference type="Proteomes" id="UP000003586"/>
    </source>
</evidence>
<proteinExistence type="predicted"/>
<protein>
    <recommendedName>
        <fullName evidence="3">DUF2490 domain-containing protein</fullName>
    </recommendedName>
</protein>
<keyword evidence="2" id="KW-1185">Reference proteome</keyword>
<dbReference type="OrthoDB" id="1118734at2"/>
<evidence type="ECO:0008006" key="3">
    <source>
        <dbReference type="Google" id="ProtNLM"/>
    </source>
</evidence>
<dbReference type="Pfam" id="PF10677">
    <property type="entry name" value="DUF2490"/>
    <property type="match status" value="1"/>
</dbReference>
<sequence length="243" mass="28318">MFSRILLVTIALVCITRGIAQNQTPEHLSGFMTTSGTYKFSPKWMAYAELQARSIEKFRTIDYYEVKGGAGYNINDNNQAFAGMGRYATYKEKSLTQEELRLWLQYTFSHYISRIDLDHRLRAEERFFHYPKTGEKVTDQRYRYRLSTTLPINKKRVVAQTFFVNAFDEVFFGPNANAFKRNRVYAGAGYQFNRNVGMTTGYLWQRELSPGGNRSLHFVQLAVNFVIDRWSAKDKRIFVPVAD</sequence>
<dbReference type="eggNOG" id="ENOG5032WAT">
    <property type="taxonomic scope" value="Bacteria"/>
</dbReference>
<dbReference type="RefSeq" id="WP_008586932.1">
    <property type="nucleotide sequence ID" value="NZ_CP007035.1"/>
</dbReference>
<dbReference type="EMBL" id="CP007035">
    <property type="protein sequence ID" value="AHF16169.1"/>
    <property type="molecule type" value="Genomic_DNA"/>
</dbReference>
<name>W0F402_9BACT</name>
<dbReference type="InterPro" id="IPR019619">
    <property type="entry name" value="DUF2490"/>
</dbReference>